<dbReference type="AlphaFoldDB" id="A0A0C3FFF2"/>
<evidence type="ECO:0000256" key="5">
    <source>
        <dbReference type="ARBA" id="ARBA00022777"/>
    </source>
</evidence>
<dbReference type="EC" id="2.7.11.1" evidence="1"/>
<dbReference type="HOGENOM" id="CLU_195667_0_0_1"/>
<reference evidence="9 10" key="1">
    <citation type="submission" date="2014-04" db="EMBL/GenBank/DDBJ databases">
        <authorList>
            <consortium name="DOE Joint Genome Institute"/>
            <person name="Kuo A."/>
            <person name="Tarkka M."/>
            <person name="Buscot F."/>
            <person name="Kohler A."/>
            <person name="Nagy L.G."/>
            <person name="Floudas D."/>
            <person name="Copeland A."/>
            <person name="Barry K.W."/>
            <person name="Cichocki N."/>
            <person name="Veneault-Fourrey C."/>
            <person name="LaButti K."/>
            <person name="Lindquist E.A."/>
            <person name="Lipzen A."/>
            <person name="Lundell T."/>
            <person name="Morin E."/>
            <person name="Murat C."/>
            <person name="Sun H."/>
            <person name="Tunlid A."/>
            <person name="Henrissat B."/>
            <person name="Grigoriev I.V."/>
            <person name="Hibbett D.S."/>
            <person name="Martin F."/>
            <person name="Nordberg H.P."/>
            <person name="Cantor M.N."/>
            <person name="Hua S.X."/>
        </authorList>
    </citation>
    <scope>NUCLEOTIDE SEQUENCE [LARGE SCALE GENOMIC DNA]</scope>
    <source>
        <strain evidence="9 10">F 1598</strain>
    </source>
</reference>
<dbReference type="GO" id="GO:0005524">
    <property type="term" value="F:ATP binding"/>
    <property type="evidence" value="ECO:0007669"/>
    <property type="project" value="UniProtKB-KW"/>
</dbReference>
<proteinExistence type="predicted"/>
<gene>
    <name evidence="9" type="ORF">PILCRDRAFT_50895</name>
</gene>
<feature type="non-terminal residue" evidence="9">
    <location>
        <position position="81"/>
    </location>
</feature>
<keyword evidence="5" id="KW-0418">Kinase</keyword>
<keyword evidence="3" id="KW-0808">Transferase</keyword>
<dbReference type="InterPro" id="IPR051334">
    <property type="entry name" value="SRPK"/>
</dbReference>
<accession>A0A0C3FFF2</accession>
<dbReference type="GO" id="GO:0000245">
    <property type="term" value="P:spliceosomal complex assembly"/>
    <property type="evidence" value="ECO:0007669"/>
    <property type="project" value="TreeGrafter"/>
</dbReference>
<keyword evidence="2" id="KW-0723">Serine/threonine-protein kinase</keyword>
<sequence>ADLLLATWTEHHFMDNIQTRQYCCPEVILGVKWEMSANIWSVTCVASPVFELITGSDYLSDPADESRYSKDDNCTAQIIEL</sequence>
<reference evidence="10" key="2">
    <citation type="submission" date="2015-01" db="EMBL/GenBank/DDBJ databases">
        <title>Evolutionary Origins and Diversification of the Mycorrhizal Mutualists.</title>
        <authorList>
            <consortium name="DOE Joint Genome Institute"/>
            <consortium name="Mycorrhizal Genomics Consortium"/>
            <person name="Kohler A."/>
            <person name="Kuo A."/>
            <person name="Nagy L.G."/>
            <person name="Floudas D."/>
            <person name="Copeland A."/>
            <person name="Barry K.W."/>
            <person name="Cichocki N."/>
            <person name="Veneault-Fourrey C."/>
            <person name="LaButti K."/>
            <person name="Lindquist E.A."/>
            <person name="Lipzen A."/>
            <person name="Lundell T."/>
            <person name="Morin E."/>
            <person name="Murat C."/>
            <person name="Riley R."/>
            <person name="Ohm R."/>
            <person name="Sun H."/>
            <person name="Tunlid A."/>
            <person name="Henrissat B."/>
            <person name="Grigoriev I.V."/>
            <person name="Hibbett D.S."/>
            <person name="Martin F."/>
        </authorList>
    </citation>
    <scope>NUCLEOTIDE SEQUENCE [LARGE SCALE GENOMIC DNA]</scope>
    <source>
        <strain evidence="10">F 1598</strain>
    </source>
</reference>
<protein>
    <recommendedName>
        <fullName evidence="1">non-specific serine/threonine protein kinase</fullName>
        <ecNumber evidence="1">2.7.11.1</ecNumber>
    </recommendedName>
</protein>
<dbReference type="PANTHER" id="PTHR47634:SF9">
    <property type="entry name" value="PROTEIN KINASE DOMAIN-CONTAINING PROTEIN-RELATED"/>
    <property type="match status" value="1"/>
</dbReference>
<evidence type="ECO:0000256" key="8">
    <source>
        <dbReference type="ARBA" id="ARBA00048679"/>
    </source>
</evidence>
<evidence type="ECO:0000256" key="7">
    <source>
        <dbReference type="ARBA" id="ARBA00047899"/>
    </source>
</evidence>
<keyword evidence="6" id="KW-0067">ATP-binding</keyword>
<evidence type="ECO:0000256" key="1">
    <source>
        <dbReference type="ARBA" id="ARBA00012513"/>
    </source>
</evidence>
<name>A0A0C3FFF2_PILCF</name>
<evidence type="ECO:0000313" key="10">
    <source>
        <dbReference type="Proteomes" id="UP000054166"/>
    </source>
</evidence>
<dbReference type="Gene3D" id="1.10.510.10">
    <property type="entry name" value="Transferase(Phosphotransferase) domain 1"/>
    <property type="match status" value="1"/>
</dbReference>
<comment type="catalytic activity">
    <reaction evidence="7">
        <text>L-threonyl-[protein] + ATP = O-phospho-L-threonyl-[protein] + ADP + H(+)</text>
        <dbReference type="Rhea" id="RHEA:46608"/>
        <dbReference type="Rhea" id="RHEA-COMP:11060"/>
        <dbReference type="Rhea" id="RHEA-COMP:11605"/>
        <dbReference type="ChEBI" id="CHEBI:15378"/>
        <dbReference type="ChEBI" id="CHEBI:30013"/>
        <dbReference type="ChEBI" id="CHEBI:30616"/>
        <dbReference type="ChEBI" id="CHEBI:61977"/>
        <dbReference type="ChEBI" id="CHEBI:456216"/>
        <dbReference type="EC" id="2.7.11.1"/>
    </reaction>
</comment>
<evidence type="ECO:0000256" key="4">
    <source>
        <dbReference type="ARBA" id="ARBA00022741"/>
    </source>
</evidence>
<dbReference type="Proteomes" id="UP000054166">
    <property type="component" value="Unassembled WGS sequence"/>
</dbReference>
<comment type="catalytic activity">
    <reaction evidence="8">
        <text>L-seryl-[protein] + ATP = O-phospho-L-seryl-[protein] + ADP + H(+)</text>
        <dbReference type="Rhea" id="RHEA:17989"/>
        <dbReference type="Rhea" id="RHEA-COMP:9863"/>
        <dbReference type="Rhea" id="RHEA-COMP:11604"/>
        <dbReference type="ChEBI" id="CHEBI:15378"/>
        <dbReference type="ChEBI" id="CHEBI:29999"/>
        <dbReference type="ChEBI" id="CHEBI:30616"/>
        <dbReference type="ChEBI" id="CHEBI:83421"/>
        <dbReference type="ChEBI" id="CHEBI:456216"/>
        <dbReference type="EC" id="2.7.11.1"/>
    </reaction>
</comment>
<evidence type="ECO:0000256" key="3">
    <source>
        <dbReference type="ARBA" id="ARBA00022679"/>
    </source>
</evidence>
<dbReference type="GO" id="GO:0004674">
    <property type="term" value="F:protein serine/threonine kinase activity"/>
    <property type="evidence" value="ECO:0007669"/>
    <property type="project" value="UniProtKB-KW"/>
</dbReference>
<dbReference type="PANTHER" id="PTHR47634">
    <property type="entry name" value="PROTEIN KINASE DOMAIN-CONTAINING PROTEIN-RELATED"/>
    <property type="match status" value="1"/>
</dbReference>
<evidence type="ECO:0000313" key="9">
    <source>
        <dbReference type="EMBL" id="KIM83195.1"/>
    </source>
</evidence>
<dbReference type="SUPFAM" id="SSF56112">
    <property type="entry name" value="Protein kinase-like (PK-like)"/>
    <property type="match status" value="1"/>
</dbReference>
<keyword evidence="10" id="KW-1185">Reference proteome</keyword>
<dbReference type="OrthoDB" id="2649at2759"/>
<dbReference type="EMBL" id="KN832991">
    <property type="protein sequence ID" value="KIM83195.1"/>
    <property type="molecule type" value="Genomic_DNA"/>
</dbReference>
<dbReference type="GO" id="GO:0005634">
    <property type="term" value="C:nucleus"/>
    <property type="evidence" value="ECO:0007669"/>
    <property type="project" value="TreeGrafter"/>
</dbReference>
<dbReference type="InParanoid" id="A0A0C3FFF2"/>
<feature type="non-terminal residue" evidence="9">
    <location>
        <position position="1"/>
    </location>
</feature>
<evidence type="ECO:0000256" key="6">
    <source>
        <dbReference type="ARBA" id="ARBA00022840"/>
    </source>
</evidence>
<dbReference type="InterPro" id="IPR011009">
    <property type="entry name" value="Kinase-like_dom_sf"/>
</dbReference>
<organism evidence="9 10">
    <name type="scientific">Piloderma croceum (strain F 1598)</name>
    <dbReference type="NCBI Taxonomy" id="765440"/>
    <lineage>
        <taxon>Eukaryota</taxon>
        <taxon>Fungi</taxon>
        <taxon>Dikarya</taxon>
        <taxon>Basidiomycota</taxon>
        <taxon>Agaricomycotina</taxon>
        <taxon>Agaricomycetes</taxon>
        <taxon>Agaricomycetidae</taxon>
        <taxon>Atheliales</taxon>
        <taxon>Atheliaceae</taxon>
        <taxon>Piloderma</taxon>
    </lineage>
</organism>
<keyword evidence="4" id="KW-0547">Nucleotide-binding</keyword>
<dbReference type="GO" id="GO:0005737">
    <property type="term" value="C:cytoplasm"/>
    <property type="evidence" value="ECO:0007669"/>
    <property type="project" value="TreeGrafter"/>
</dbReference>
<evidence type="ECO:0000256" key="2">
    <source>
        <dbReference type="ARBA" id="ARBA00022527"/>
    </source>
</evidence>
<dbReference type="STRING" id="765440.A0A0C3FFF2"/>
<dbReference type="GO" id="GO:0050684">
    <property type="term" value="P:regulation of mRNA processing"/>
    <property type="evidence" value="ECO:0007669"/>
    <property type="project" value="TreeGrafter"/>
</dbReference>